<dbReference type="OrthoDB" id="424012at2759"/>
<evidence type="ECO:0000313" key="1">
    <source>
        <dbReference type="EMBL" id="KFK29967.1"/>
    </source>
</evidence>
<organism evidence="1 2">
    <name type="scientific">Arabis alpina</name>
    <name type="common">Alpine rock-cress</name>
    <dbReference type="NCBI Taxonomy" id="50452"/>
    <lineage>
        <taxon>Eukaryota</taxon>
        <taxon>Viridiplantae</taxon>
        <taxon>Streptophyta</taxon>
        <taxon>Embryophyta</taxon>
        <taxon>Tracheophyta</taxon>
        <taxon>Spermatophyta</taxon>
        <taxon>Magnoliopsida</taxon>
        <taxon>eudicotyledons</taxon>
        <taxon>Gunneridae</taxon>
        <taxon>Pentapetalae</taxon>
        <taxon>rosids</taxon>
        <taxon>malvids</taxon>
        <taxon>Brassicales</taxon>
        <taxon>Brassicaceae</taxon>
        <taxon>Arabideae</taxon>
        <taxon>Arabis</taxon>
    </lineage>
</organism>
<protein>
    <submittedName>
        <fullName evidence="1">Uncharacterized protein</fullName>
    </submittedName>
</protein>
<proteinExistence type="predicted"/>
<dbReference type="OMA" id="YANRYDA"/>
<sequence>MLISEGCAPRINSLSEYANRYDAHVLDPLANLQFTKGTYYSLAKDIKRLAKEVCVGRYSFRALVGEESLASEFENPAYLYDEPLRMVRDAIERAKSIHCL</sequence>
<dbReference type="EMBL" id="CM002875">
    <property type="protein sequence ID" value="KFK29967.1"/>
    <property type="molecule type" value="Genomic_DNA"/>
</dbReference>
<accession>A0A087GJB5</accession>
<dbReference type="Gramene" id="KFK29967">
    <property type="protein sequence ID" value="KFK29967"/>
    <property type="gene ID" value="AALP_AA7G200600"/>
</dbReference>
<dbReference type="eggNOG" id="KOG1343">
    <property type="taxonomic scope" value="Eukaryota"/>
</dbReference>
<dbReference type="Proteomes" id="UP000029120">
    <property type="component" value="Chromosome 7"/>
</dbReference>
<gene>
    <name evidence="1" type="ordered locus">AALP_Aa7g200600</name>
</gene>
<name>A0A087GJB5_ARAAL</name>
<dbReference type="AlphaFoldDB" id="A0A087GJB5"/>
<reference evidence="2" key="1">
    <citation type="journal article" date="2015" name="Nat. Plants">
        <title>Genome expansion of Arabis alpina linked with retrotransposition and reduced symmetric DNA methylation.</title>
        <authorList>
            <person name="Willing E.M."/>
            <person name="Rawat V."/>
            <person name="Mandakova T."/>
            <person name="Maumus F."/>
            <person name="James G.V."/>
            <person name="Nordstroem K.J."/>
            <person name="Becker C."/>
            <person name="Warthmann N."/>
            <person name="Chica C."/>
            <person name="Szarzynska B."/>
            <person name="Zytnicki M."/>
            <person name="Albani M.C."/>
            <person name="Kiefer C."/>
            <person name="Bergonzi S."/>
            <person name="Castaings L."/>
            <person name="Mateos J.L."/>
            <person name="Berns M.C."/>
            <person name="Bujdoso N."/>
            <person name="Piofczyk T."/>
            <person name="de Lorenzo L."/>
            <person name="Barrero-Sicilia C."/>
            <person name="Mateos I."/>
            <person name="Piednoel M."/>
            <person name="Hagmann J."/>
            <person name="Chen-Min-Tao R."/>
            <person name="Iglesias-Fernandez R."/>
            <person name="Schuster S.C."/>
            <person name="Alonso-Blanco C."/>
            <person name="Roudier F."/>
            <person name="Carbonero P."/>
            <person name="Paz-Ares J."/>
            <person name="Davis S.J."/>
            <person name="Pecinka A."/>
            <person name="Quesneville H."/>
            <person name="Colot V."/>
            <person name="Lysak M.A."/>
            <person name="Weigel D."/>
            <person name="Coupland G."/>
            <person name="Schneeberger K."/>
        </authorList>
    </citation>
    <scope>NUCLEOTIDE SEQUENCE [LARGE SCALE GENOMIC DNA]</scope>
    <source>
        <strain evidence="2">cv. Pajares</strain>
    </source>
</reference>
<keyword evidence="2" id="KW-1185">Reference proteome</keyword>
<evidence type="ECO:0000313" key="2">
    <source>
        <dbReference type="Proteomes" id="UP000029120"/>
    </source>
</evidence>